<comment type="caution">
    <text evidence="2">The sequence shown here is derived from an EMBL/GenBank/DDBJ whole genome shotgun (WGS) entry which is preliminary data.</text>
</comment>
<keyword evidence="3" id="KW-1185">Reference proteome</keyword>
<reference evidence="2 3" key="1">
    <citation type="submission" date="2019-06" db="EMBL/GenBank/DDBJ databases">
        <title>Sequencing the genomes of 1000 actinobacteria strains.</title>
        <authorList>
            <person name="Klenk H.-P."/>
        </authorList>
    </citation>
    <scope>NUCLEOTIDE SEQUENCE [LARGE SCALE GENOMIC DNA]</scope>
    <source>
        <strain evidence="2 3">DSM 45671</strain>
    </source>
</reference>
<keyword evidence="1" id="KW-0812">Transmembrane</keyword>
<keyword evidence="1" id="KW-0472">Membrane</keyword>
<dbReference type="EMBL" id="VIWU01000001">
    <property type="protein sequence ID" value="TWF75030.1"/>
    <property type="molecule type" value="Genomic_DNA"/>
</dbReference>
<sequence length="34" mass="3772">MTEASRTSGSSPEDHYWAGWVAFAGIMLLNRTND</sequence>
<protein>
    <submittedName>
        <fullName evidence="2">Uncharacterized protein</fullName>
    </submittedName>
</protein>
<gene>
    <name evidence="2" type="ORF">FHX44_11914</name>
</gene>
<dbReference type="AlphaFoldDB" id="A0A561SJH8"/>
<feature type="transmembrane region" description="Helical" evidence="1">
    <location>
        <begin position="15"/>
        <end position="32"/>
    </location>
</feature>
<accession>A0A561SJH8</accession>
<keyword evidence="1" id="KW-1133">Transmembrane helix</keyword>
<organism evidence="2 3">
    <name type="scientific">Pseudonocardia hierapolitana</name>
    <dbReference type="NCBI Taxonomy" id="1128676"/>
    <lineage>
        <taxon>Bacteria</taxon>
        <taxon>Bacillati</taxon>
        <taxon>Actinomycetota</taxon>
        <taxon>Actinomycetes</taxon>
        <taxon>Pseudonocardiales</taxon>
        <taxon>Pseudonocardiaceae</taxon>
        <taxon>Pseudonocardia</taxon>
    </lineage>
</organism>
<evidence type="ECO:0000313" key="2">
    <source>
        <dbReference type="EMBL" id="TWF75030.1"/>
    </source>
</evidence>
<evidence type="ECO:0000313" key="3">
    <source>
        <dbReference type="Proteomes" id="UP000321261"/>
    </source>
</evidence>
<dbReference type="Proteomes" id="UP000321261">
    <property type="component" value="Unassembled WGS sequence"/>
</dbReference>
<proteinExistence type="predicted"/>
<name>A0A561SJH8_9PSEU</name>
<evidence type="ECO:0000256" key="1">
    <source>
        <dbReference type="SAM" id="Phobius"/>
    </source>
</evidence>